<evidence type="ECO:0000313" key="2">
    <source>
        <dbReference type="EMBL" id="KHN84534.1"/>
    </source>
</evidence>
<evidence type="ECO:0000313" key="3">
    <source>
        <dbReference type="Proteomes" id="UP000031036"/>
    </source>
</evidence>
<keyword evidence="3" id="KW-1185">Reference proteome</keyword>
<evidence type="ECO:0000256" key="1">
    <source>
        <dbReference type="SAM" id="Phobius"/>
    </source>
</evidence>
<dbReference type="Proteomes" id="UP000031036">
    <property type="component" value="Unassembled WGS sequence"/>
</dbReference>
<name>A0A0B2VT60_TOXCA</name>
<dbReference type="EMBL" id="JPKZ01000957">
    <property type="protein sequence ID" value="KHN84534.1"/>
    <property type="molecule type" value="Genomic_DNA"/>
</dbReference>
<gene>
    <name evidence="2" type="ORF">Tcan_03691</name>
</gene>
<keyword evidence="1" id="KW-0472">Membrane</keyword>
<keyword evidence="1" id="KW-0812">Transmembrane</keyword>
<comment type="caution">
    <text evidence="2">The sequence shown here is derived from an EMBL/GenBank/DDBJ whole genome shotgun (WGS) entry which is preliminary data.</text>
</comment>
<organism evidence="2 3">
    <name type="scientific">Toxocara canis</name>
    <name type="common">Canine roundworm</name>
    <dbReference type="NCBI Taxonomy" id="6265"/>
    <lineage>
        <taxon>Eukaryota</taxon>
        <taxon>Metazoa</taxon>
        <taxon>Ecdysozoa</taxon>
        <taxon>Nematoda</taxon>
        <taxon>Chromadorea</taxon>
        <taxon>Rhabditida</taxon>
        <taxon>Spirurina</taxon>
        <taxon>Ascaridomorpha</taxon>
        <taxon>Ascaridoidea</taxon>
        <taxon>Toxocaridae</taxon>
        <taxon>Toxocara</taxon>
    </lineage>
</organism>
<feature type="transmembrane region" description="Helical" evidence="1">
    <location>
        <begin position="77"/>
        <end position="102"/>
    </location>
</feature>
<protein>
    <submittedName>
        <fullName evidence="2">Uncharacterized protein</fullName>
    </submittedName>
</protein>
<reference evidence="2 3" key="1">
    <citation type="submission" date="2014-11" db="EMBL/GenBank/DDBJ databases">
        <title>Genetic blueprint of the zoonotic pathogen Toxocara canis.</title>
        <authorList>
            <person name="Zhu X.-Q."/>
            <person name="Korhonen P.K."/>
            <person name="Cai H."/>
            <person name="Young N.D."/>
            <person name="Nejsum P."/>
            <person name="von Samson-Himmelstjerna G."/>
            <person name="Boag P.R."/>
            <person name="Tan P."/>
            <person name="Li Q."/>
            <person name="Min J."/>
            <person name="Yang Y."/>
            <person name="Wang X."/>
            <person name="Fang X."/>
            <person name="Hall R.S."/>
            <person name="Hofmann A."/>
            <person name="Sternberg P.W."/>
            <person name="Jex A.R."/>
            <person name="Gasser R.B."/>
        </authorList>
    </citation>
    <scope>NUCLEOTIDE SEQUENCE [LARGE SCALE GENOMIC DNA]</scope>
    <source>
        <strain evidence="2">PN_DK_2014</strain>
    </source>
</reference>
<sequence>MSRSRLIVLYIDYYRFFSEWVHRLVMFISINVYNRCSFMECEIAVSSYCDGHQSGDMPSELTTLCDELPTSNELPSYAFVISAMLFVLISAEMVMILFALWIKYTEDKWWEHENDSTQASANSR</sequence>
<proteinExistence type="predicted"/>
<keyword evidence="1" id="KW-1133">Transmembrane helix</keyword>
<accession>A0A0B2VT60</accession>
<dbReference type="AlphaFoldDB" id="A0A0B2VT60"/>